<accession>A0AAV7UX41</accession>
<evidence type="ECO:0000256" key="1">
    <source>
        <dbReference type="SAM" id="MobiDB-lite"/>
    </source>
</evidence>
<protein>
    <submittedName>
        <fullName evidence="2">Uncharacterized protein</fullName>
    </submittedName>
</protein>
<proteinExistence type="predicted"/>
<name>A0AAV7UX41_PLEWA</name>
<dbReference type="EMBL" id="JANPWB010000004">
    <property type="protein sequence ID" value="KAJ1193654.1"/>
    <property type="molecule type" value="Genomic_DNA"/>
</dbReference>
<sequence length="106" mass="11622">MGKTGQKRDVEQKSGTVAEEMADLRGTQNTSPEGKCGDPTLQDMLQAITASHVALEGKIDALATDLTVLRDDHHRLAEKVATTDRQMEELLPEGKDTTKMAQQMEK</sequence>
<feature type="compositionally biased region" description="Basic and acidic residues" evidence="1">
    <location>
        <begin position="1"/>
        <end position="12"/>
    </location>
</feature>
<gene>
    <name evidence="2" type="ORF">NDU88_002950</name>
</gene>
<evidence type="ECO:0000313" key="2">
    <source>
        <dbReference type="EMBL" id="KAJ1193654.1"/>
    </source>
</evidence>
<organism evidence="2 3">
    <name type="scientific">Pleurodeles waltl</name>
    <name type="common">Iberian ribbed newt</name>
    <dbReference type="NCBI Taxonomy" id="8319"/>
    <lineage>
        <taxon>Eukaryota</taxon>
        <taxon>Metazoa</taxon>
        <taxon>Chordata</taxon>
        <taxon>Craniata</taxon>
        <taxon>Vertebrata</taxon>
        <taxon>Euteleostomi</taxon>
        <taxon>Amphibia</taxon>
        <taxon>Batrachia</taxon>
        <taxon>Caudata</taxon>
        <taxon>Salamandroidea</taxon>
        <taxon>Salamandridae</taxon>
        <taxon>Pleurodelinae</taxon>
        <taxon>Pleurodeles</taxon>
    </lineage>
</organism>
<feature type="region of interest" description="Disordered" evidence="1">
    <location>
        <begin position="1"/>
        <end position="40"/>
    </location>
</feature>
<comment type="caution">
    <text evidence="2">The sequence shown here is derived from an EMBL/GenBank/DDBJ whole genome shotgun (WGS) entry which is preliminary data.</text>
</comment>
<keyword evidence="3" id="KW-1185">Reference proteome</keyword>
<reference evidence="2" key="1">
    <citation type="journal article" date="2022" name="bioRxiv">
        <title>Sequencing and chromosome-scale assembly of the giantPleurodeles waltlgenome.</title>
        <authorList>
            <person name="Brown T."/>
            <person name="Elewa A."/>
            <person name="Iarovenko S."/>
            <person name="Subramanian E."/>
            <person name="Araus A.J."/>
            <person name="Petzold A."/>
            <person name="Susuki M."/>
            <person name="Suzuki K.-i.T."/>
            <person name="Hayashi T."/>
            <person name="Toyoda A."/>
            <person name="Oliveira C."/>
            <person name="Osipova E."/>
            <person name="Leigh N.D."/>
            <person name="Simon A."/>
            <person name="Yun M.H."/>
        </authorList>
    </citation>
    <scope>NUCLEOTIDE SEQUENCE</scope>
    <source>
        <strain evidence="2">20211129_DDA</strain>
        <tissue evidence="2">Liver</tissue>
    </source>
</reference>
<dbReference type="AlphaFoldDB" id="A0AAV7UX41"/>
<evidence type="ECO:0000313" key="3">
    <source>
        <dbReference type="Proteomes" id="UP001066276"/>
    </source>
</evidence>
<dbReference type="Proteomes" id="UP001066276">
    <property type="component" value="Chromosome 2_2"/>
</dbReference>